<dbReference type="Proteomes" id="UP000233526">
    <property type="component" value="Unassembled WGS sequence"/>
</dbReference>
<dbReference type="InterPro" id="IPR014756">
    <property type="entry name" value="Ig_E-set"/>
</dbReference>
<dbReference type="SUPFAM" id="SSF81296">
    <property type="entry name" value="E set domains"/>
    <property type="match status" value="1"/>
</dbReference>
<dbReference type="InterPro" id="IPR004193">
    <property type="entry name" value="Glyco_hydro_13_N"/>
</dbReference>
<dbReference type="EMBL" id="LJZX01000002">
    <property type="protein sequence ID" value="PKQ82592.1"/>
    <property type="molecule type" value="Genomic_DNA"/>
</dbReference>
<dbReference type="PANTHER" id="PTHR43002">
    <property type="entry name" value="GLYCOGEN DEBRANCHING ENZYME"/>
    <property type="match status" value="1"/>
</dbReference>
<gene>
    <name evidence="6" type="ORF">AOX56_01775</name>
</gene>
<dbReference type="CDD" id="cd02856">
    <property type="entry name" value="E_set_GDE_Isoamylase_N"/>
    <property type="match status" value="1"/>
</dbReference>
<dbReference type="InterPro" id="IPR017853">
    <property type="entry name" value="GH"/>
</dbReference>
<dbReference type="GO" id="GO:0004135">
    <property type="term" value="F:amylo-alpha-1,6-glucosidase activity"/>
    <property type="evidence" value="ECO:0007669"/>
    <property type="project" value="InterPro"/>
</dbReference>
<dbReference type="SUPFAM" id="SSF51445">
    <property type="entry name" value="(Trans)glycosidases"/>
    <property type="match status" value="1"/>
</dbReference>
<dbReference type="Gene3D" id="2.60.40.10">
    <property type="entry name" value="Immunoglobulins"/>
    <property type="match status" value="1"/>
</dbReference>
<name>A0A2N3J7P3_AERSO</name>
<keyword evidence="3" id="KW-0326">Glycosidase</keyword>
<dbReference type="Gene3D" id="3.20.20.80">
    <property type="entry name" value="Glycosidases"/>
    <property type="match status" value="1"/>
</dbReference>
<protein>
    <submittedName>
        <fullName evidence="6">Glycogen debranching protein</fullName>
    </submittedName>
</protein>
<sequence>MLVMETGLSHPLGTQLDKDGCHFCVWAPQSDKVELCLFDEQEQEVGRMDLPGRRGQYRFGYVRGLQAGQRYGYRVYGIPQEGMLFDPQKLLIDPYAKALSRPTYWDDDLYQGDSAAMIAKSVVVDDSFDWQGIGKPRISHARTILYETHVKGFTKQHPGVPKALQGTYLGVSHPLMIEHMKSLGITSVQLMPVAAFMSEPRLERLGLTNYWGYNPIAFFAPEPRYSTKHDEAVTEFKTMVRELHRAGLEVILDVVYNHTAASGFDGPTLSFKGFDNAGYFAFEAGPHGPDYTRHANVTGCGNSVNLDHPNTLRLVLDALRYWVTEMQVDGFRFDLAVTLAREAGEFDPMGAFFKAIMADPLLSQVKLIAEPWDIGPFGYRLGQFPSQWQEINDRYRDTVRAFWRGDAGKMGDFATRLVGSRDIFPKNWRSPHTSVNYLCYHDGFTLEDLVSYNQRHNQANGEDNRDGHGNNLSHNHGVEGPTLDPRVNSLRQQQKRNLIATLLLSQGTPHFLAGDEMGRSQLGNNNAYCQDNQISWVNWQWRPEDERLFAFTQQMMALRAESGVFSNLQLSDDSWNGASSSCHQVNWYHPDGHQLTDQDWHAPMGQAFAMDIGMITCIGERWYVLFNASDYDIQFRLPPPGEGLEWIQTIDTATNDGLPFLPDDIKRQVAVGRAHSLKLLERVALASTAVDAQPPLPALIPVSISSADQPATAITDAGKA</sequence>
<comment type="similarity">
    <text evidence="1">Belongs to the glycosyl hydrolase 13 family.</text>
</comment>
<dbReference type="InterPro" id="IPR006047">
    <property type="entry name" value="GH13_cat_dom"/>
</dbReference>
<dbReference type="Pfam" id="PF00128">
    <property type="entry name" value="Alpha-amylase"/>
    <property type="match status" value="1"/>
</dbReference>
<evidence type="ECO:0000259" key="5">
    <source>
        <dbReference type="SMART" id="SM00642"/>
    </source>
</evidence>
<dbReference type="RefSeq" id="WP_101315658.1">
    <property type="nucleotide sequence ID" value="NZ_CAWNSS010000002.1"/>
</dbReference>
<dbReference type="Pfam" id="PF02922">
    <property type="entry name" value="CBM_48"/>
    <property type="match status" value="1"/>
</dbReference>
<accession>A0A2N3J7P3</accession>
<reference evidence="6 7" key="1">
    <citation type="journal article" date="2017" name="Front. Microbiol.">
        <title>Strong Genomic and Phenotypic Heterogeneity in the Aeromonas sobria Species Complex.</title>
        <authorList>
            <person name="Gauthier J."/>
            <person name="Vincent A.T."/>
            <person name="Charette S.J."/>
            <person name="Derome N."/>
        </authorList>
    </citation>
    <scope>NUCLEOTIDE SEQUENCE [LARGE SCALE GENOMIC DNA]</scope>
    <source>
        <strain evidence="6 7">JF2635</strain>
    </source>
</reference>
<comment type="caution">
    <text evidence="6">The sequence shown here is derived from an EMBL/GenBank/DDBJ whole genome shotgun (WGS) entry which is preliminary data.</text>
</comment>
<evidence type="ECO:0000313" key="7">
    <source>
        <dbReference type="Proteomes" id="UP000233526"/>
    </source>
</evidence>
<dbReference type="SUPFAM" id="SSF51011">
    <property type="entry name" value="Glycosyl hydrolase domain"/>
    <property type="match status" value="1"/>
</dbReference>
<dbReference type="InterPro" id="IPR013783">
    <property type="entry name" value="Ig-like_fold"/>
</dbReference>
<feature type="region of interest" description="Disordered" evidence="4">
    <location>
        <begin position="457"/>
        <end position="485"/>
    </location>
</feature>
<evidence type="ECO:0000256" key="4">
    <source>
        <dbReference type="SAM" id="MobiDB-lite"/>
    </source>
</evidence>
<dbReference type="InterPro" id="IPR044505">
    <property type="entry name" value="GlgX_Isoamylase_N_E_set"/>
</dbReference>
<dbReference type="CDD" id="cd11326">
    <property type="entry name" value="AmyAc_Glg_debranch"/>
    <property type="match status" value="1"/>
</dbReference>
<proteinExistence type="inferred from homology"/>
<organism evidence="6 7">
    <name type="scientific">Aeromonas sobria</name>
    <dbReference type="NCBI Taxonomy" id="646"/>
    <lineage>
        <taxon>Bacteria</taxon>
        <taxon>Pseudomonadati</taxon>
        <taxon>Pseudomonadota</taxon>
        <taxon>Gammaproteobacteria</taxon>
        <taxon>Aeromonadales</taxon>
        <taxon>Aeromonadaceae</taxon>
        <taxon>Aeromonas</taxon>
    </lineage>
</organism>
<dbReference type="NCBIfam" id="TIGR02100">
    <property type="entry name" value="glgX_debranch"/>
    <property type="match status" value="1"/>
</dbReference>
<dbReference type="Gene3D" id="2.60.40.1180">
    <property type="entry name" value="Golgi alpha-mannosidase II"/>
    <property type="match status" value="1"/>
</dbReference>
<evidence type="ECO:0000313" key="6">
    <source>
        <dbReference type="EMBL" id="PKQ82592.1"/>
    </source>
</evidence>
<feature type="domain" description="Glycosyl hydrolase family 13 catalytic" evidence="5">
    <location>
        <begin position="147"/>
        <end position="559"/>
    </location>
</feature>
<keyword evidence="2" id="KW-0378">Hydrolase</keyword>
<dbReference type="InterPro" id="IPR013780">
    <property type="entry name" value="Glyco_hydro_b"/>
</dbReference>
<evidence type="ECO:0000256" key="2">
    <source>
        <dbReference type="ARBA" id="ARBA00022801"/>
    </source>
</evidence>
<dbReference type="SMART" id="SM00642">
    <property type="entry name" value="Aamy"/>
    <property type="match status" value="1"/>
</dbReference>
<evidence type="ECO:0000256" key="3">
    <source>
        <dbReference type="ARBA" id="ARBA00023295"/>
    </source>
</evidence>
<evidence type="ECO:0000256" key="1">
    <source>
        <dbReference type="ARBA" id="ARBA00008061"/>
    </source>
</evidence>
<dbReference type="InterPro" id="IPR011837">
    <property type="entry name" value="Glycogen_debranch_GlgX"/>
</dbReference>
<dbReference type="AlphaFoldDB" id="A0A2N3J7P3"/>
<dbReference type="GO" id="GO:0005980">
    <property type="term" value="P:glycogen catabolic process"/>
    <property type="evidence" value="ECO:0007669"/>
    <property type="project" value="InterPro"/>
</dbReference>